<feature type="compositionally biased region" description="Polar residues" evidence="8">
    <location>
        <begin position="306"/>
        <end position="317"/>
    </location>
</feature>
<dbReference type="PANTHER" id="PTHR24394:SF29">
    <property type="entry name" value="MYONEURIN"/>
    <property type="match status" value="1"/>
</dbReference>
<keyword evidence="3" id="KW-0677">Repeat</keyword>
<evidence type="ECO:0000256" key="5">
    <source>
        <dbReference type="ARBA" id="ARBA00022833"/>
    </source>
</evidence>
<feature type="compositionally biased region" description="Acidic residues" evidence="8">
    <location>
        <begin position="835"/>
        <end position="849"/>
    </location>
</feature>
<proteinExistence type="predicted"/>
<keyword evidence="4 7" id="KW-0863">Zinc-finger</keyword>
<evidence type="ECO:0000256" key="3">
    <source>
        <dbReference type="ARBA" id="ARBA00022737"/>
    </source>
</evidence>
<feature type="compositionally biased region" description="Basic and acidic residues" evidence="8">
    <location>
        <begin position="812"/>
        <end position="831"/>
    </location>
</feature>
<dbReference type="PROSITE" id="PS00028">
    <property type="entry name" value="ZINC_FINGER_C2H2_1"/>
    <property type="match status" value="1"/>
</dbReference>
<gene>
    <name evidence="11" type="ORF">HICCMSTLAB_LOCUS13397</name>
</gene>
<evidence type="ECO:0000313" key="11">
    <source>
        <dbReference type="EMBL" id="CAG5108758.1"/>
    </source>
</evidence>
<feature type="region of interest" description="Disordered" evidence="8">
    <location>
        <begin position="168"/>
        <end position="240"/>
    </location>
</feature>
<dbReference type="PROSITE" id="PS50097">
    <property type="entry name" value="BTB"/>
    <property type="match status" value="1"/>
</dbReference>
<evidence type="ECO:0000259" key="9">
    <source>
        <dbReference type="PROSITE" id="PS50097"/>
    </source>
</evidence>
<accession>A0A8J2HR64</accession>
<feature type="domain" description="BTB" evidence="9">
    <location>
        <begin position="65"/>
        <end position="136"/>
    </location>
</feature>
<keyword evidence="2" id="KW-0479">Metal-binding</keyword>
<dbReference type="InterPro" id="IPR011333">
    <property type="entry name" value="SKP1/BTB/POZ_sf"/>
</dbReference>
<dbReference type="PANTHER" id="PTHR24394">
    <property type="entry name" value="ZINC FINGER PROTEIN"/>
    <property type="match status" value="1"/>
</dbReference>
<dbReference type="Pfam" id="PF00096">
    <property type="entry name" value="zf-C2H2"/>
    <property type="match status" value="1"/>
</dbReference>
<evidence type="ECO:0000256" key="8">
    <source>
        <dbReference type="SAM" id="MobiDB-lite"/>
    </source>
</evidence>
<dbReference type="OrthoDB" id="10069414at2759"/>
<evidence type="ECO:0000256" key="4">
    <source>
        <dbReference type="ARBA" id="ARBA00022771"/>
    </source>
</evidence>
<dbReference type="SMART" id="SM00355">
    <property type="entry name" value="ZnF_C2H2"/>
    <property type="match status" value="5"/>
</dbReference>
<feature type="compositionally biased region" description="Polar residues" evidence="8">
    <location>
        <begin position="168"/>
        <end position="203"/>
    </location>
</feature>
<dbReference type="SUPFAM" id="SSF57667">
    <property type="entry name" value="beta-beta-alpha zinc fingers"/>
    <property type="match status" value="1"/>
</dbReference>
<dbReference type="Pfam" id="PF00651">
    <property type="entry name" value="BTB"/>
    <property type="match status" value="1"/>
</dbReference>
<comment type="subcellular location">
    <subcellularLocation>
        <location evidence="1">Nucleus</location>
    </subcellularLocation>
</comment>
<dbReference type="GO" id="GO:0005634">
    <property type="term" value="C:nucleus"/>
    <property type="evidence" value="ECO:0007669"/>
    <property type="project" value="UniProtKB-SubCell"/>
</dbReference>
<dbReference type="EMBL" id="CAJNRD030001124">
    <property type="protein sequence ID" value="CAG5108758.1"/>
    <property type="molecule type" value="Genomic_DNA"/>
</dbReference>
<dbReference type="PROSITE" id="PS50157">
    <property type="entry name" value="ZINC_FINGER_C2H2_2"/>
    <property type="match status" value="2"/>
</dbReference>
<feature type="domain" description="C2H2-type" evidence="10">
    <location>
        <begin position="560"/>
        <end position="588"/>
    </location>
</feature>
<evidence type="ECO:0000259" key="10">
    <source>
        <dbReference type="PROSITE" id="PS50157"/>
    </source>
</evidence>
<dbReference type="InterPro" id="IPR036236">
    <property type="entry name" value="Znf_C2H2_sf"/>
</dbReference>
<feature type="compositionally biased region" description="Acidic residues" evidence="8">
    <location>
        <begin position="287"/>
        <end position="304"/>
    </location>
</feature>
<feature type="compositionally biased region" description="Basic and acidic residues" evidence="8">
    <location>
        <begin position="323"/>
        <end position="337"/>
    </location>
</feature>
<dbReference type="Proteomes" id="UP000786811">
    <property type="component" value="Unassembled WGS sequence"/>
</dbReference>
<name>A0A8J2HR64_COTCN</name>
<keyword evidence="5" id="KW-0862">Zinc</keyword>
<dbReference type="GO" id="GO:0000981">
    <property type="term" value="F:DNA-binding transcription factor activity, RNA polymerase II-specific"/>
    <property type="evidence" value="ECO:0007669"/>
    <property type="project" value="TreeGrafter"/>
</dbReference>
<evidence type="ECO:0000256" key="6">
    <source>
        <dbReference type="ARBA" id="ARBA00023242"/>
    </source>
</evidence>
<dbReference type="InterPro" id="IPR000210">
    <property type="entry name" value="BTB/POZ_dom"/>
</dbReference>
<evidence type="ECO:0000256" key="2">
    <source>
        <dbReference type="ARBA" id="ARBA00022723"/>
    </source>
</evidence>
<feature type="region of interest" description="Disordered" evidence="8">
    <location>
        <begin position="790"/>
        <end position="849"/>
    </location>
</feature>
<evidence type="ECO:0000256" key="1">
    <source>
        <dbReference type="ARBA" id="ARBA00004123"/>
    </source>
</evidence>
<sequence length="849" mass="96874">MQCVSKLEYPNWQLILIINCRASIMSTILQNKRSQSPGLKQVKVDNWGSFFLQRLQQLYHEEELLDLTIKFPTSDITVQAHRLVITTCTDYFMQLERKQKEKEDYDGVLVMPPDMPYECVKSIISFMYTGHLEYWTSEQNALYKTAQKMNMAVLTKLLDAQFNTSNLQTSPVTNEKTSVSLQSKVVSPNKKTSIHQTMPTTTLPGRKLPIWRRKIDSPSMNDSGSYGHRHNEANSGPSRFDLPEVEDIALGVFSSFDDITYNTKPIVRATSDSNDKKNENRSSRNDTDDDDEEKNWDNNSDDDWISTKSNSRSQDGASASKRVRFELEEKENLEKSKNSSQSSPESINNHAKIIREVLKKYPHLVKNNKNIRLKIMQKEPKSSESSSSKTKVSYVVLKSDHLIPDATESEEKNDGNDSGPWKCHKCDLDEEYHNYYMYRRHMQDVHDEKFDPRVCEHCGYKAAKRNILMYHLYTKHNVPPPMSMSFPKCHACNYVALSETLLVRHQINHKHRPLSLSRSSVSDEIQCVQCGEAFKDVSELANHEINTGHGTTMNGKDKGFRCPYCHKVFVRSTNLRVHIDCQHKKQEAMPAESEMLPSIPLEPSSEAEALSNVASGIAASLGVGDTITTETITSDHQEIHTTETSYVVNEMDLNNITHEEAFNGHGQQMIMLIDNDTYQQGELSQEVHSQQPQQIHISSNEQVVMQNTEEGGMIVYIHGTDDSSSQAYATYQTVASHDTEEIVEEVVEEVLEEGDTDHSDQNVVEGEDGNQEQVEEVIQYVEEETEIVEYDEEQSQSNDGNQQAQEPMMIIEEEHLERVESANEEETKPKMSSDLAEEWDEDSMEMAES</sequence>
<dbReference type="AlphaFoldDB" id="A0A8J2HR64"/>
<feature type="compositionally biased region" description="Basic and acidic residues" evidence="8">
    <location>
        <begin position="273"/>
        <end position="286"/>
    </location>
</feature>
<organism evidence="11 12">
    <name type="scientific">Cotesia congregata</name>
    <name type="common">Parasitoid wasp</name>
    <name type="synonym">Apanteles congregatus</name>
    <dbReference type="NCBI Taxonomy" id="51543"/>
    <lineage>
        <taxon>Eukaryota</taxon>
        <taxon>Metazoa</taxon>
        <taxon>Ecdysozoa</taxon>
        <taxon>Arthropoda</taxon>
        <taxon>Hexapoda</taxon>
        <taxon>Insecta</taxon>
        <taxon>Pterygota</taxon>
        <taxon>Neoptera</taxon>
        <taxon>Endopterygota</taxon>
        <taxon>Hymenoptera</taxon>
        <taxon>Apocrita</taxon>
        <taxon>Ichneumonoidea</taxon>
        <taxon>Braconidae</taxon>
        <taxon>Microgastrinae</taxon>
        <taxon>Cotesia</taxon>
    </lineage>
</organism>
<dbReference type="Gene3D" id="3.30.710.10">
    <property type="entry name" value="Potassium Channel Kv1.1, Chain A"/>
    <property type="match status" value="1"/>
</dbReference>
<dbReference type="InterPro" id="IPR013087">
    <property type="entry name" value="Znf_C2H2_type"/>
</dbReference>
<feature type="compositionally biased region" description="Polar residues" evidence="8">
    <location>
        <begin position="795"/>
        <end position="805"/>
    </location>
</feature>
<reference evidence="11" key="1">
    <citation type="submission" date="2021-04" db="EMBL/GenBank/DDBJ databases">
        <authorList>
            <person name="Chebbi M.A.C M."/>
        </authorList>
    </citation>
    <scope>NUCLEOTIDE SEQUENCE</scope>
</reference>
<dbReference type="Gene3D" id="3.30.160.60">
    <property type="entry name" value="Classic Zinc Finger"/>
    <property type="match status" value="2"/>
</dbReference>
<keyword evidence="12" id="KW-1185">Reference proteome</keyword>
<feature type="domain" description="C2H2-type" evidence="10">
    <location>
        <begin position="525"/>
        <end position="549"/>
    </location>
</feature>
<comment type="caution">
    <text evidence="11">The sequence shown here is derived from an EMBL/GenBank/DDBJ whole genome shotgun (WGS) entry which is preliminary data.</text>
</comment>
<feature type="region of interest" description="Disordered" evidence="8">
    <location>
        <begin position="269"/>
        <end position="347"/>
    </location>
</feature>
<dbReference type="SUPFAM" id="SSF54695">
    <property type="entry name" value="POZ domain"/>
    <property type="match status" value="1"/>
</dbReference>
<protein>
    <submittedName>
        <fullName evidence="11">Similar to Cp190: Centrosome-associated zinc finger protein CP190 (Drosophila melanogaster)</fullName>
    </submittedName>
</protein>
<evidence type="ECO:0000313" key="12">
    <source>
        <dbReference type="Proteomes" id="UP000786811"/>
    </source>
</evidence>
<evidence type="ECO:0000256" key="7">
    <source>
        <dbReference type="PROSITE-ProRule" id="PRU00042"/>
    </source>
</evidence>
<keyword evidence="6" id="KW-0539">Nucleus</keyword>
<dbReference type="GO" id="GO:0008270">
    <property type="term" value="F:zinc ion binding"/>
    <property type="evidence" value="ECO:0007669"/>
    <property type="project" value="UniProtKB-KW"/>
</dbReference>